<dbReference type="GO" id="GO:0016740">
    <property type="term" value="F:transferase activity"/>
    <property type="evidence" value="ECO:0007669"/>
    <property type="project" value="UniProtKB-KW"/>
</dbReference>
<protein>
    <submittedName>
        <fullName evidence="1">Nucleotidyl transferase AbiEii/AbiGii toxin family protein</fullName>
    </submittedName>
</protein>
<dbReference type="Pfam" id="PF08843">
    <property type="entry name" value="AbiEii"/>
    <property type="match status" value="1"/>
</dbReference>
<keyword evidence="1" id="KW-0808">Transferase</keyword>
<evidence type="ECO:0000313" key="1">
    <source>
        <dbReference type="EMBL" id="MEZ0165486.1"/>
    </source>
</evidence>
<keyword evidence="2" id="KW-1185">Reference proteome</keyword>
<proteinExistence type="predicted"/>
<dbReference type="Proteomes" id="UP001565927">
    <property type="component" value="Unassembled WGS sequence"/>
</dbReference>
<evidence type="ECO:0000313" key="2">
    <source>
        <dbReference type="Proteomes" id="UP001565927"/>
    </source>
</evidence>
<reference evidence="1 2" key="1">
    <citation type="submission" date="2024-07" db="EMBL/GenBank/DDBJ databases">
        <authorList>
            <person name="Thanompreechachai J."/>
            <person name="Duangmal K."/>
        </authorList>
    </citation>
    <scope>NUCLEOTIDE SEQUENCE [LARGE SCALE GENOMIC DNA]</scope>
    <source>
        <strain evidence="1 2">LSe6-4</strain>
    </source>
</reference>
<dbReference type="EMBL" id="JBGFTU010000012">
    <property type="protein sequence ID" value="MEZ0165486.1"/>
    <property type="molecule type" value="Genomic_DNA"/>
</dbReference>
<gene>
    <name evidence="1" type="ORF">AB2L27_12025</name>
</gene>
<dbReference type="RefSeq" id="WP_370441710.1">
    <property type="nucleotide sequence ID" value="NZ_JBGFTU010000012.1"/>
</dbReference>
<comment type="caution">
    <text evidence="1">The sequence shown here is derived from an EMBL/GenBank/DDBJ whole genome shotgun (WGS) entry which is preliminary data.</text>
</comment>
<accession>A0ABV4H505</accession>
<dbReference type="InterPro" id="IPR014942">
    <property type="entry name" value="AbiEii"/>
</dbReference>
<organism evidence="1 2">
    <name type="scientific">Kineococcus halophytocola</name>
    <dbReference type="NCBI Taxonomy" id="3234027"/>
    <lineage>
        <taxon>Bacteria</taxon>
        <taxon>Bacillati</taxon>
        <taxon>Actinomycetota</taxon>
        <taxon>Actinomycetes</taxon>
        <taxon>Kineosporiales</taxon>
        <taxon>Kineosporiaceae</taxon>
        <taxon>Kineococcus</taxon>
    </lineage>
</organism>
<sequence length="293" mass="31364">MTGRPAPALRASLDAKLLATAQQRAVDVNRLRRHLTFQRMLRRLVADGGWVLKGGYLLEARLGARARATRDMDLTSAVELDGSELRDAVADALAEDVDGDGFVFRVTAARAHLAGEQFGAGAHLSVAADLAGRPFASVRLDVVARPGEVAGGTEDVELVPVVEVADWEPVVVPAVDLGQHLAEKLHALSAVDAHPRPSTRVKDLLDVELLLTTAPIDEAHAARRLSAVFRARDGGPPPLALPEPPAAWRADYAALTGRLDLDVARYDDALAAVNVLYGRLLTLTRPSPPEDHR</sequence>
<name>A0ABV4H505_9ACTN</name>